<dbReference type="Proteomes" id="UP000095597">
    <property type="component" value="Unassembled WGS sequence"/>
</dbReference>
<dbReference type="Proteomes" id="UP000446719">
    <property type="component" value="Unassembled WGS sequence"/>
</dbReference>
<dbReference type="OrthoDB" id="1640349at2"/>
<gene>
    <name evidence="2" type="ORF">ERS852573_00952</name>
    <name evidence="3" type="ORF">GT565_03135</name>
</gene>
<proteinExistence type="predicted"/>
<reference evidence="2 4" key="1">
    <citation type="submission" date="2015-09" db="EMBL/GenBank/DDBJ databases">
        <authorList>
            <consortium name="Pathogen Informatics"/>
        </authorList>
    </citation>
    <scope>NUCLEOTIDE SEQUENCE [LARGE SCALE GENOMIC DNA]</scope>
    <source>
        <strain evidence="2 4">2789STDY5834961</strain>
    </source>
</reference>
<evidence type="ECO:0000313" key="3">
    <source>
        <dbReference type="EMBL" id="MZK17134.1"/>
    </source>
</evidence>
<organism evidence="2 4">
    <name type="scientific">Dorea longicatena</name>
    <dbReference type="NCBI Taxonomy" id="88431"/>
    <lineage>
        <taxon>Bacteria</taxon>
        <taxon>Bacillati</taxon>
        <taxon>Bacillota</taxon>
        <taxon>Clostridia</taxon>
        <taxon>Lachnospirales</taxon>
        <taxon>Lachnospiraceae</taxon>
        <taxon>Dorea</taxon>
    </lineage>
</organism>
<keyword evidence="1" id="KW-0472">Membrane</keyword>
<dbReference type="InterPro" id="IPR010690">
    <property type="entry name" value="YqfD"/>
</dbReference>
<dbReference type="EMBL" id="CYXO01000004">
    <property type="protein sequence ID" value="CUM87943.1"/>
    <property type="molecule type" value="Genomic_DNA"/>
</dbReference>
<protein>
    <submittedName>
        <fullName evidence="2">Sporulation protein YqfD</fullName>
    </submittedName>
    <submittedName>
        <fullName evidence="3">Stage IV sporulation protein</fullName>
    </submittedName>
</protein>
<evidence type="ECO:0000313" key="5">
    <source>
        <dbReference type="Proteomes" id="UP000446719"/>
    </source>
</evidence>
<dbReference type="Pfam" id="PF06898">
    <property type="entry name" value="YqfD"/>
    <property type="match status" value="1"/>
</dbReference>
<dbReference type="EMBL" id="WWSB01000002">
    <property type="protein sequence ID" value="MZK17134.1"/>
    <property type="molecule type" value="Genomic_DNA"/>
</dbReference>
<feature type="transmembrane region" description="Helical" evidence="1">
    <location>
        <begin position="89"/>
        <end position="109"/>
    </location>
</feature>
<reference evidence="3 5" key="2">
    <citation type="journal article" date="2019" name="Nat. Med.">
        <title>A library of human gut bacterial isolates paired with longitudinal multiomics data enables mechanistic microbiome research.</title>
        <authorList>
            <person name="Poyet M."/>
            <person name="Groussin M."/>
            <person name="Gibbons S.M."/>
            <person name="Avila-Pacheco J."/>
            <person name="Jiang X."/>
            <person name="Kearney S.M."/>
            <person name="Perrotta A.R."/>
            <person name="Berdy B."/>
            <person name="Zhao S."/>
            <person name="Lieberman T.D."/>
            <person name="Swanson P.K."/>
            <person name="Smith M."/>
            <person name="Roesemann S."/>
            <person name="Alexander J.E."/>
            <person name="Rich S.A."/>
            <person name="Livny J."/>
            <person name="Vlamakis H."/>
            <person name="Clish C."/>
            <person name="Bullock K."/>
            <person name="Deik A."/>
            <person name="Scott J."/>
            <person name="Pierce K.A."/>
            <person name="Xavier R.J."/>
            <person name="Alm E.J."/>
        </authorList>
    </citation>
    <scope>NUCLEOTIDE SEQUENCE [LARGE SCALE GENOMIC DNA]</scope>
    <source>
        <strain evidence="3 5">BIOML-A7</strain>
    </source>
</reference>
<dbReference type="AlphaFoldDB" id="A0A173SC61"/>
<keyword evidence="1" id="KW-1133">Transmembrane helix</keyword>
<evidence type="ECO:0000256" key="1">
    <source>
        <dbReference type="SAM" id="Phobius"/>
    </source>
</evidence>
<keyword evidence="1" id="KW-0812">Transmembrane</keyword>
<evidence type="ECO:0000313" key="2">
    <source>
        <dbReference type="EMBL" id="CUM87943.1"/>
    </source>
</evidence>
<accession>A0A173SC61</accession>
<evidence type="ECO:0000313" key="4">
    <source>
        <dbReference type="Proteomes" id="UP000095597"/>
    </source>
</evidence>
<name>A0A173SC61_9FIRM</name>
<dbReference type="RefSeq" id="WP_055213825.1">
    <property type="nucleotide sequence ID" value="NZ_CAXSPU010000013.1"/>
</dbReference>
<sequence length="421" mass="49130">MFEQLIWYLKGYVRIRITGYSPERFLNACRYKNIYIWDLKRVCGSYEMNLTIDGFRRLKEIVRKTGTKVCIIRRSGLPFLLHRYRKRHILLSGFLICAGLILFMTRFIWGIDISGNLSYTDDTLKRFLSSENVKDGMKKSDVNCRKIVQDLRKKYDRIIWVSASVDGCRLVIRIKENEDDFTDSSKISSDNNEEGKDIIADTDCTIVDIITRTGTPMVQRGTKVKKGAILVSGQIPICNDEKEITGYRLKNADADITGEKAITYQKELTRQYIQKKYYRSRFYFLQKRNYGIRLGRHYFTTESKNNQYPVFEKHVDQKKYQIANVIPVTLEKSTITPYRQMYKKYTKADARMILSADFQDYCKELEKKGVEIIQNDVKIYTGSETYYAKGTLKIRCSVGRKMPSVPIPIENSSEEETKNGD</sequence>